<protein>
    <recommendedName>
        <fullName evidence="1">CHAT domain-containing protein</fullName>
    </recommendedName>
</protein>
<dbReference type="Pfam" id="PF12770">
    <property type="entry name" value="CHAT"/>
    <property type="match status" value="1"/>
</dbReference>
<evidence type="ECO:0000259" key="1">
    <source>
        <dbReference type="Pfam" id="PF12770"/>
    </source>
</evidence>
<accession>A0A8H5C8Z1</accession>
<feature type="domain" description="CHAT" evidence="1">
    <location>
        <begin position="29"/>
        <end position="133"/>
    </location>
</feature>
<proteinExistence type="predicted"/>
<dbReference type="AlphaFoldDB" id="A0A8H5C8Z1"/>
<sequence>MKQHSKNLSVLDNVASSYTPIVAALAERSSESRWRFADRKNNDGVQWIYEMGAREKVRVKMFEDDAITTKKFMDKLEHYSCVHLACHASQNTDDPLQSQFLFHTGSLYLASIVQKNLKNADLAFLSARQRSTGGE</sequence>
<gene>
    <name evidence="2" type="ORF">D9611_006751</name>
</gene>
<reference evidence="2 3" key="1">
    <citation type="journal article" date="2020" name="ISME J.">
        <title>Uncovering the hidden diversity of litter-decomposition mechanisms in mushroom-forming fungi.</title>
        <authorList>
            <person name="Floudas D."/>
            <person name="Bentzer J."/>
            <person name="Ahren D."/>
            <person name="Johansson T."/>
            <person name="Persson P."/>
            <person name="Tunlid A."/>
        </authorList>
    </citation>
    <scope>NUCLEOTIDE SEQUENCE [LARGE SCALE GENOMIC DNA]</scope>
    <source>
        <strain evidence="2 3">CBS 175.51</strain>
    </source>
</reference>
<dbReference type="InterPro" id="IPR024983">
    <property type="entry name" value="CHAT_dom"/>
</dbReference>
<dbReference type="Proteomes" id="UP000541558">
    <property type="component" value="Unassembled WGS sequence"/>
</dbReference>
<evidence type="ECO:0000313" key="2">
    <source>
        <dbReference type="EMBL" id="KAF5336338.1"/>
    </source>
</evidence>
<dbReference type="OrthoDB" id="9991317at2759"/>
<organism evidence="2 3">
    <name type="scientific">Ephemerocybe angulata</name>
    <dbReference type="NCBI Taxonomy" id="980116"/>
    <lineage>
        <taxon>Eukaryota</taxon>
        <taxon>Fungi</taxon>
        <taxon>Dikarya</taxon>
        <taxon>Basidiomycota</taxon>
        <taxon>Agaricomycotina</taxon>
        <taxon>Agaricomycetes</taxon>
        <taxon>Agaricomycetidae</taxon>
        <taxon>Agaricales</taxon>
        <taxon>Agaricineae</taxon>
        <taxon>Psathyrellaceae</taxon>
        <taxon>Ephemerocybe</taxon>
    </lineage>
</organism>
<name>A0A8H5C8Z1_9AGAR</name>
<keyword evidence="3" id="KW-1185">Reference proteome</keyword>
<dbReference type="EMBL" id="JAACJK010000058">
    <property type="protein sequence ID" value="KAF5336338.1"/>
    <property type="molecule type" value="Genomic_DNA"/>
</dbReference>
<evidence type="ECO:0000313" key="3">
    <source>
        <dbReference type="Proteomes" id="UP000541558"/>
    </source>
</evidence>
<comment type="caution">
    <text evidence="2">The sequence shown here is derived from an EMBL/GenBank/DDBJ whole genome shotgun (WGS) entry which is preliminary data.</text>
</comment>